<protein>
    <submittedName>
        <fullName evidence="2">Uncharacterized protein</fullName>
    </submittedName>
</protein>
<reference evidence="2" key="1">
    <citation type="journal article" date="2023" name="Mol. Phylogenet. Evol.">
        <title>Genome-scale phylogeny and comparative genomics of the fungal order Sordariales.</title>
        <authorList>
            <person name="Hensen N."/>
            <person name="Bonometti L."/>
            <person name="Westerberg I."/>
            <person name="Brannstrom I.O."/>
            <person name="Guillou S."/>
            <person name="Cros-Aarteil S."/>
            <person name="Calhoun S."/>
            <person name="Haridas S."/>
            <person name="Kuo A."/>
            <person name="Mondo S."/>
            <person name="Pangilinan J."/>
            <person name="Riley R."/>
            <person name="LaButti K."/>
            <person name="Andreopoulos B."/>
            <person name="Lipzen A."/>
            <person name="Chen C."/>
            <person name="Yan M."/>
            <person name="Daum C."/>
            <person name="Ng V."/>
            <person name="Clum A."/>
            <person name="Steindorff A."/>
            <person name="Ohm R.A."/>
            <person name="Martin F."/>
            <person name="Silar P."/>
            <person name="Natvig D.O."/>
            <person name="Lalanne C."/>
            <person name="Gautier V."/>
            <person name="Ament-Velasquez S.L."/>
            <person name="Kruys A."/>
            <person name="Hutchinson M.I."/>
            <person name="Powell A.J."/>
            <person name="Barry K."/>
            <person name="Miller A.N."/>
            <person name="Grigoriev I.V."/>
            <person name="Debuchy R."/>
            <person name="Gladieux P."/>
            <person name="Hiltunen Thoren M."/>
            <person name="Johannesson H."/>
        </authorList>
    </citation>
    <scope>NUCLEOTIDE SEQUENCE</scope>
    <source>
        <strain evidence="2">CBS 118394</strain>
    </source>
</reference>
<name>A0AAE0HVY2_9PEZI</name>
<accession>A0AAE0HVY2</accession>
<keyword evidence="1" id="KW-0812">Transmembrane</keyword>
<dbReference type="EMBL" id="JAUEDM010000007">
    <property type="protein sequence ID" value="KAK3313888.1"/>
    <property type="molecule type" value="Genomic_DNA"/>
</dbReference>
<evidence type="ECO:0000256" key="1">
    <source>
        <dbReference type="SAM" id="Phobius"/>
    </source>
</evidence>
<sequence length="166" mass="19342">MNARIKTDLPKSRCRGNLVESVSFMQPQTNKMLFLTMRTNHTDRKIWTDLGIRDEIMKTTRYTRKFTGNMYNSDHQHPGDSYRPGFDEGSPPYRRAPLGDLPMYILGRQKRERFSSSIYLPFASPSSGYSPSLLLVFIYHCFIVSLPFLACLMCLCMRHCCFLYQT</sequence>
<evidence type="ECO:0000313" key="2">
    <source>
        <dbReference type="EMBL" id="KAK3313888.1"/>
    </source>
</evidence>
<gene>
    <name evidence="2" type="ORF">B0H66DRAFT_366144</name>
</gene>
<keyword evidence="1" id="KW-0472">Membrane</keyword>
<evidence type="ECO:0000313" key="3">
    <source>
        <dbReference type="Proteomes" id="UP001283341"/>
    </source>
</evidence>
<organism evidence="2 3">
    <name type="scientific">Apodospora peruviana</name>
    <dbReference type="NCBI Taxonomy" id="516989"/>
    <lineage>
        <taxon>Eukaryota</taxon>
        <taxon>Fungi</taxon>
        <taxon>Dikarya</taxon>
        <taxon>Ascomycota</taxon>
        <taxon>Pezizomycotina</taxon>
        <taxon>Sordariomycetes</taxon>
        <taxon>Sordariomycetidae</taxon>
        <taxon>Sordariales</taxon>
        <taxon>Lasiosphaeriaceae</taxon>
        <taxon>Apodospora</taxon>
    </lineage>
</organism>
<feature type="transmembrane region" description="Helical" evidence="1">
    <location>
        <begin position="133"/>
        <end position="156"/>
    </location>
</feature>
<keyword evidence="1" id="KW-1133">Transmembrane helix</keyword>
<comment type="caution">
    <text evidence="2">The sequence shown here is derived from an EMBL/GenBank/DDBJ whole genome shotgun (WGS) entry which is preliminary data.</text>
</comment>
<reference evidence="2" key="2">
    <citation type="submission" date="2023-06" db="EMBL/GenBank/DDBJ databases">
        <authorList>
            <consortium name="Lawrence Berkeley National Laboratory"/>
            <person name="Haridas S."/>
            <person name="Hensen N."/>
            <person name="Bonometti L."/>
            <person name="Westerberg I."/>
            <person name="Brannstrom I.O."/>
            <person name="Guillou S."/>
            <person name="Cros-Aarteil S."/>
            <person name="Calhoun S."/>
            <person name="Kuo A."/>
            <person name="Mondo S."/>
            <person name="Pangilinan J."/>
            <person name="Riley R."/>
            <person name="Labutti K."/>
            <person name="Andreopoulos B."/>
            <person name="Lipzen A."/>
            <person name="Chen C."/>
            <person name="Yanf M."/>
            <person name="Daum C."/>
            <person name="Ng V."/>
            <person name="Clum A."/>
            <person name="Steindorff A."/>
            <person name="Ohm R."/>
            <person name="Martin F."/>
            <person name="Silar P."/>
            <person name="Natvig D."/>
            <person name="Lalanne C."/>
            <person name="Gautier V."/>
            <person name="Ament-Velasquez S.L."/>
            <person name="Kruys A."/>
            <person name="Hutchinson M.I."/>
            <person name="Powell A.J."/>
            <person name="Barry K."/>
            <person name="Miller A.N."/>
            <person name="Grigoriev I.V."/>
            <person name="Debuchy R."/>
            <person name="Gladieux P."/>
            <person name="Thoren M.H."/>
            <person name="Johannesson H."/>
        </authorList>
    </citation>
    <scope>NUCLEOTIDE SEQUENCE</scope>
    <source>
        <strain evidence="2">CBS 118394</strain>
    </source>
</reference>
<dbReference type="AlphaFoldDB" id="A0AAE0HVY2"/>
<dbReference type="Proteomes" id="UP001283341">
    <property type="component" value="Unassembled WGS sequence"/>
</dbReference>
<keyword evidence="3" id="KW-1185">Reference proteome</keyword>
<proteinExistence type="predicted"/>